<organism evidence="2 3">
    <name type="scientific">Ameca splendens</name>
    <dbReference type="NCBI Taxonomy" id="208324"/>
    <lineage>
        <taxon>Eukaryota</taxon>
        <taxon>Metazoa</taxon>
        <taxon>Chordata</taxon>
        <taxon>Craniata</taxon>
        <taxon>Vertebrata</taxon>
        <taxon>Euteleostomi</taxon>
        <taxon>Actinopterygii</taxon>
        <taxon>Neopterygii</taxon>
        <taxon>Teleostei</taxon>
        <taxon>Neoteleostei</taxon>
        <taxon>Acanthomorphata</taxon>
        <taxon>Ovalentaria</taxon>
        <taxon>Atherinomorphae</taxon>
        <taxon>Cyprinodontiformes</taxon>
        <taxon>Goodeidae</taxon>
        <taxon>Ameca</taxon>
    </lineage>
</organism>
<evidence type="ECO:0000313" key="2">
    <source>
        <dbReference type="EMBL" id="MEQ2311634.1"/>
    </source>
</evidence>
<name>A0ABV0ZZD1_9TELE</name>
<protein>
    <submittedName>
        <fullName evidence="2">Uncharacterized protein</fullName>
    </submittedName>
</protein>
<comment type="caution">
    <text evidence="2">The sequence shown here is derived from an EMBL/GenBank/DDBJ whole genome shotgun (WGS) entry which is preliminary data.</text>
</comment>
<gene>
    <name evidence="2" type="ORF">AMECASPLE_022393</name>
</gene>
<feature type="region of interest" description="Disordered" evidence="1">
    <location>
        <begin position="27"/>
        <end position="50"/>
    </location>
</feature>
<evidence type="ECO:0000256" key="1">
    <source>
        <dbReference type="SAM" id="MobiDB-lite"/>
    </source>
</evidence>
<sequence length="103" mass="11780">MLRDSQLTVRLVELTLKQRQKVRIQASGFHSPPVKKAVNASETGHRTADSHPVYMLHIDKSAGDRDHNVRRYTTASSARLNCTSPQAQTPRFKRAHIYFPDKR</sequence>
<keyword evidence="3" id="KW-1185">Reference proteome</keyword>
<reference evidence="2 3" key="1">
    <citation type="submission" date="2021-06" db="EMBL/GenBank/DDBJ databases">
        <authorList>
            <person name="Palmer J.M."/>
        </authorList>
    </citation>
    <scope>NUCLEOTIDE SEQUENCE [LARGE SCALE GENOMIC DNA]</scope>
    <source>
        <strain evidence="2 3">AS_MEX2019</strain>
        <tissue evidence="2">Muscle</tissue>
    </source>
</reference>
<dbReference type="EMBL" id="JAHRIP010077231">
    <property type="protein sequence ID" value="MEQ2311634.1"/>
    <property type="molecule type" value="Genomic_DNA"/>
</dbReference>
<accession>A0ABV0ZZD1</accession>
<evidence type="ECO:0000313" key="3">
    <source>
        <dbReference type="Proteomes" id="UP001469553"/>
    </source>
</evidence>
<dbReference type="Proteomes" id="UP001469553">
    <property type="component" value="Unassembled WGS sequence"/>
</dbReference>
<feature type="region of interest" description="Disordered" evidence="1">
    <location>
        <begin position="81"/>
        <end position="103"/>
    </location>
</feature>
<proteinExistence type="predicted"/>